<accession>A0A495QG36</accession>
<dbReference type="Proteomes" id="UP000274601">
    <property type="component" value="Unassembled WGS sequence"/>
</dbReference>
<keyword evidence="2" id="KW-1185">Reference proteome</keyword>
<evidence type="ECO:0000313" key="2">
    <source>
        <dbReference type="Proteomes" id="UP000274601"/>
    </source>
</evidence>
<sequence length="64" mass="7586">MVVLAFMIIVMAVTLLRLRKRGPGPAVLWVPRRLRSRVNRNYAEQGWSTPYDERGHRKRDRELP</sequence>
<organism evidence="1 2">
    <name type="scientific">Actinomadura pelletieri DSM 43383</name>
    <dbReference type="NCBI Taxonomy" id="1120940"/>
    <lineage>
        <taxon>Bacteria</taxon>
        <taxon>Bacillati</taxon>
        <taxon>Actinomycetota</taxon>
        <taxon>Actinomycetes</taxon>
        <taxon>Streptosporangiales</taxon>
        <taxon>Thermomonosporaceae</taxon>
        <taxon>Actinomadura</taxon>
    </lineage>
</organism>
<dbReference type="EMBL" id="RBWU01000006">
    <property type="protein sequence ID" value="RKS70880.1"/>
    <property type="molecule type" value="Genomic_DNA"/>
</dbReference>
<reference evidence="1 2" key="1">
    <citation type="submission" date="2018-10" db="EMBL/GenBank/DDBJ databases">
        <title>Genomic Encyclopedia of Archaeal and Bacterial Type Strains, Phase II (KMG-II): from individual species to whole genera.</title>
        <authorList>
            <person name="Goeker M."/>
        </authorList>
    </citation>
    <scope>NUCLEOTIDE SEQUENCE [LARGE SCALE GENOMIC DNA]</scope>
    <source>
        <strain evidence="1 2">DSM 43383</strain>
    </source>
</reference>
<evidence type="ECO:0000313" key="1">
    <source>
        <dbReference type="EMBL" id="RKS70880.1"/>
    </source>
</evidence>
<dbReference type="AlphaFoldDB" id="A0A495QG36"/>
<gene>
    <name evidence="1" type="ORF">BZB76_5360</name>
</gene>
<name>A0A495QG36_9ACTN</name>
<protein>
    <submittedName>
        <fullName evidence="1">Uncharacterized protein</fullName>
    </submittedName>
</protein>
<comment type="caution">
    <text evidence="1">The sequence shown here is derived from an EMBL/GenBank/DDBJ whole genome shotgun (WGS) entry which is preliminary data.</text>
</comment>
<proteinExistence type="predicted"/>